<accession>A0A443SDF2</accession>
<dbReference type="InterPro" id="IPR009003">
    <property type="entry name" value="Peptidase_S1_PA"/>
</dbReference>
<feature type="non-terminal residue" evidence="3">
    <location>
        <position position="115"/>
    </location>
</feature>
<keyword evidence="1" id="KW-0812">Transmembrane</keyword>
<reference evidence="3 4" key="1">
    <citation type="journal article" date="2018" name="Gigascience">
        <title>Genomes of trombidid mites reveal novel predicted allergens and laterally-transferred genes associated with secondary metabolism.</title>
        <authorList>
            <person name="Dong X."/>
            <person name="Chaisiri K."/>
            <person name="Xia D."/>
            <person name="Armstrong S.D."/>
            <person name="Fang Y."/>
            <person name="Donnelly M.J."/>
            <person name="Kadowaki T."/>
            <person name="McGarry J.W."/>
            <person name="Darby A.C."/>
            <person name="Makepeace B.L."/>
        </authorList>
    </citation>
    <scope>NUCLEOTIDE SEQUENCE [LARGE SCALE GENOMIC DNA]</scope>
    <source>
        <strain evidence="3">UoL-UT</strain>
    </source>
</reference>
<dbReference type="PROSITE" id="PS00134">
    <property type="entry name" value="TRYPSIN_HIS"/>
    <property type="match status" value="1"/>
</dbReference>
<dbReference type="Gene3D" id="2.40.10.10">
    <property type="entry name" value="Trypsin-like serine proteases"/>
    <property type="match status" value="1"/>
</dbReference>
<evidence type="ECO:0000256" key="1">
    <source>
        <dbReference type="SAM" id="Phobius"/>
    </source>
</evidence>
<name>A0A443SDF2_9ACAR</name>
<dbReference type="AlphaFoldDB" id="A0A443SDF2"/>
<dbReference type="EMBL" id="NCKV01003597">
    <property type="protein sequence ID" value="RWS25538.1"/>
    <property type="molecule type" value="Genomic_DNA"/>
</dbReference>
<dbReference type="InterPro" id="IPR043504">
    <property type="entry name" value="Peptidase_S1_PA_chymotrypsin"/>
</dbReference>
<dbReference type="PANTHER" id="PTHR24257">
    <property type="entry name" value="CHYMOTRYPSIN-LIKE ELASTASE FAMILY MEMBER"/>
    <property type="match status" value="1"/>
</dbReference>
<proteinExistence type="predicted"/>
<dbReference type="GO" id="GO:0005615">
    <property type="term" value="C:extracellular space"/>
    <property type="evidence" value="ECO:0007669"/>
    <property type="project" value="TreeGrafter"/>
</dbReference>
<dbReference type="InterPro" id="IPR050850">
    <property type="entry name" value="Peptidase_S1_Elastase_sf"/>
</dbReference>
<dbReference type="Proteomes" id="UP000288716">
    <property type="component" value="Unassembled WGS sequence"/>
</dbReference>
<dbReference type="VEuPathDB" id="VectorBase:LDEU006502"/>
<keyword evidence="1" id="KW-1133">Transmembrane helix</keyword>
<dbReference type="GO" id="GO:0004252">
    <property type="term" value="F:serine-type endopeptidase activity"/>
    <property type="evidence" value="ECO:0007669"/>
    <property type="project" value="InterPro"/>
</dbReference>
<keyword evidence="1" id="KW-0472">Membrane</keyword>
<feature type="transmembrane region" description="Helical" evidence="1">
    <location>
        <begin position="12"/>
        <end position="32"/>
    </location>
</feature>
<keyword evidence="4" id="KW-1185">Reference proteome</keyword>
<sequence>MFLQQTIAMKLSLKFVFFIIVIVANKVSCSLIREKRLSHGKDAEKNAWPSQVLILTGDEYYRTCGGSIISESWVLTAAHCVRTNEGRDPMTYKLVFGEYNRQKEDGTEVRRNIAK</sequence>
<evidence type="ECO:0000313" key="4">
    <source>
        <dbReference type="Proteomes" id="UP000288716"/>
    </source>
</evidence>
<protein>
    <submittedName>
        <fullName evidence="3">Chymotrypsin-like elastase family member 1</fullName>
    </submittedName>
</protein>
<dbReference type="OrthoDB" id="6486418at2759"/>
<dbReference type="GO" id="GO:0006508">
    <property type="term" value="P:proteolysis"/>
    <property type="evidence" value="ECO:0007669"/>
    <property type="project" value="InterPro"/>
</dbReference>
<dbReference type="SUPFAM" id="SSF50494">
    <property type="entry name" value="Trypsin-like serine proteases"/>
    <property type="match status" value="1"/>
</dbReference>
<evidence type="ECO:0000259" key="2">
    <source>
        <dbReference type="Pfam" id="PF00089"/>
    </source>
</evidence>
<feature type="domain" description="Peptidase S1" evidence="2">
    <location>
        <begin position="39"/>
        <end position="115"/>
    </location>
</feature>
<evidence type="ECO:0000313" key="3">
    <source>
        <dbReference type="EMBL" id="RWS25538.1"/>
    </source>
</evidence>
<gene>
    <name evidence="3" type="ORF">B4U80_01037</name>
</gene>
<dbReference type="Pfam" id="PF00089">
    <property type="entry name" value="Trypsin"/>
    <property type="match status" value="1"/>
</dbReference>
<dbReference type="PANTHER" id="PTHR24257:SF22">
    <property type="entry name" value="CHYMOTRYPSIN-LIKE ELASTASE FAMILY MEMBER 3B"/>
    <property type="match status" value="1"/>
</dbReference>
<comment type="caution">
    <text evidence="3">The sequence shown here is derived from an EMBL/GenBank/DDBJ whole genome shotgun (WGS) entry which is preliminary data.</text>
</comment>
<dbReference type="InterPro" id="IPR018114">
    <property type="entry name" value="TRYPSIN_HIS"/>
</dbReference>
<organism evidence="3 4">
    <name type="scientific">Leptotrombidium deliense</name>
    <dbReference type="NCBI Taxonomy" id="299467"/>
    <lineage>
        <taxon>Eukaryota</taxon>
        <taxon>Metazoa</taxon>
        <taxon>Ecdysozoa</taxon>
        <taxon>Arthropoda</taxon>
        <taxon>Chelicerata</taxon>
        <taxon>Arachnida</taxon>
        <taxon>Acari</taxon>
        <taxon>Acariformes</taxon>
        <taxon>Trombidiformes</taxon>
        <taxon>Prostigmata</taxon>
        <taxon>Anystina</taxon>
        <taxon>Parasitengona</taxon>
        <taxon>Trombiculoidea</taxon>
        <taxon>Trombiculidae</taxon>
        <taxon>Leptotrombidium</taxon>
    </lineage>
</organism>
<dbReference type="InterPro" id="IPR001254">
    <property type="entry name" value="Trypsin_dom"/>
</dbReference>
<dbReference type="STRING" id="299467.A0A443SDF2"/>